<gene>
    <name evidence="2" type="ORF">NYR99_01760</name>
</gene>
<keyword evidence="1" id="KW-0732">Signal</keyword>
<name>A0ABZ0DDS1_9XANT</name>
<evidence type="ECO:0000313" key="3">
    <source>
        <dbReference type="Proteomes" id="UP001304534"/>
    </source>
</evidence>
<feature type="signal peptide" evidence="1">
    <location>
        <begin position="1"/>
        <end position="26"/>
    </location>
</feature>
<organism evidence="2 3">
    <name type="scientific">Xanthomonas dyei</name>
    <dbReference type="NCBI Taxonomy" id="743699"/>
    <lineage>
        <taxon>Bacteria</taxon>
        <taxon>Pseudomonadati</taxon>
        <taxon>Pseudomonadota</taxon>
        <taxon>Gammaproteobacteria</taxon>
        <taxon>Lysobacterales</taxon>
        <taxon>Lysobacteraceae</taxon>
        <taxon>Xanthomonas</taxon>
    </lineage>
</organism>
<reference evidence="2 3" key="1">
    <citation type="submission" date="2022-08" db="EMBL/GenBank/DDBJ databases">
        <title>Whole genome sequencing-based tracing of a 2022 introduction and outbreak of Xanthomonas hortorum pv. pelargonii.</title>
        <authorList>
            <person name="Iruegas-Bocardo F."/>
            <person name="Weisberg A.K."/>
            <person name="Riutta E.R."/>
            <person name="Kilday K."/>
            <person name="Bonkowski J.C."/>
            <person name="Creswell T."/>
            <person name="Daughtrey M.L."/>
            <person name="Rane K."/>
            <person name="Grunwald N.J."/>
            <person name="Chang J.H."/>
            <person name="Putnam M.L."/>
        </authorList>
    </citation>
    <scope>NUCLEOTIDE SEQUENCE [LARGE SCALE GENOMIC DNA]</scope>
    <source>
        <strain evidence="2 3">22-325</strain>
    </source>
</reference>
<evidence type="ECO:0000256" key="1">
    <source>
        <dbReference type="SAM" id="SignalP"/>
    </source>
</evidence>
<sequence length="197" mass="20823">MNRIHYKGLLVPMVVSMAILSTGCSATFTKARVYGECSNRAGGGGECKVGAEATWERGGPMFAAALEAMNISADAQSYELDTSGSTIPYPAQGDFVVTLSDSATGTVQAARTFRWVKVGTVLKAADPNAINEWAYANSGSSDKITYEVVKFRSSYSSGQQVIAGQSRYEGNTQATYSVAFDGTSCPRVPTPTPCNPN</sequence>
<dbReference type="PROSITE" id="PS51257">
    <property type="entry name" value="PROKAR_LIPOPROTEIN"/>
    <property type="match status" value="1"/>
</dbReference>
<proteinExistence type="predicted"/>
<feature type="chain" id="PRO_5046055868" evidence="1">
    <location>
        <begin position="27"/>
        <end position="197"/>
    </location>
</feature>
<dbReference type="EMBL" id="CP103840">
    <property type="protein sequence ID" value="WOB26762.1"/>
    <property type="molecule type" value="Genomic_DNA"/>
</dbReference>
<protein>
    <submittedName>
        <fullName evidence="2">Uncharacterized protein</fullName>
    </submittedName>
</protein>
<keyword evidence="3" id="KW-1185">Reference proteome</keyword>
<dbReference type="RefSeq" id="WP_316689959.1">
    <property type="nucleotide sequence ID" value="NZ_CP103837.1"/>
</dbReference>
<accession>A0ABZ0DDS1</accession>
<evidence type="ECO:0000313" key="2">
    <source>
        <dbReference type="EMBL" id="WOB26762.1"/>
    </source>
</evidence>
<dbReference type="GeneID" id="95582556"/>
<dbReference type="Proteomes" id="UP001304534">
    <property type="component" value="Chromosome"/>
</dbReference>